<dbReference type="Proteomes" id="UP000278143">
    <property type="component" value="Unassembled WGS sequence"/>
</dbReference>
<proteinExistence type="predicted"/>
<dbReference type="AlphaFoldDB" id="A0A4P9Z1S6"/>
<organism evidence="1 2">
    <name type="scientific">Syncephalis pseudoplumigaleata</name>
    <dbReference type="NCBI Taxonomy" id="1712513"/>
    <lineage>
        <taxon>Eukaryota</taxon>
        <taxon>Fungi</taxon>
        <taxon>Fungi incertae sedis</taxon>
        <taxon>Zoopagomycota</taxon>
        <taxon>Zoopagomycotina</taxon>
        <taxon>Zoopagomycetes</taxon>
        <taxon>Zoopagales</taxon>
        <taxon>Piptocephalidaceae</taxon>
        <taxon>Syncephalis</taxon>
    </lineage>
</organism>
<reference evidence="2" key="1">
    <citation type="journal article" date="2018" name="Nat. Microbiol.">
        <title>Leveraging single-cell genomics to expand the fungal tree of life.</title>
        <authorList>
            <person name="Ahrendt S.R."/>
            <person name="Quandt C.A."/>
            <person name="Ciobanu D."/>
            <person name="Clum A."/>
            <person name="Salamov A."/>
            <person name="Andreopoulos B."/>
            <person name="Cheng J.F."/>
            <person name="Woyke T."/>
            <person name="Pelin A."/>
            <person name="Henrissat B."/>
            <person name="Reynolds N.K."/>
            <person name="Benny G.L."/>
            <person name="Smith M.E."/>
            <person name="James T.Y."/>
            <person name="Grigoriev I.V."/>
        </authorList>
    </citation>
    <scope>NUCLEOTIDE SEQUENCE [LARGE SCALE GENOMIC DNA]</scope>
    <source>
        <strain evidence="2">Benny S71-1</strain>
    </source>
</reference>
<gene>
    <name evidence="1" type="ORF">SYNPS1DRAFT_27859</name>
</gene>
<protein>
    <submittedName>
        <fullName evidence="1">Uncharacterized protein</fullName>
    </submittedName>
</protein>
<dbReference type="EMBL" id="KZ989422">
    <property type="protein sequence ID" value="RKP26447.1"/>
    <property type="molecule type" value="Genomic_DNA"/>
</dbReference>
<sequence length="135" mass="15523">MDLATGRSSKYWIHRGIFSTLLQRVTEDTATVLLTKYAEGDDYTALFWSLWQFSPSQPDSNCRCLMQGSTKHEAAVRRTLLLRDDRLSWPAEALLQQLCPVSIKRLQVVDCRGCYTDRTHKEYGYRLPPGSTCCR</sequence>
<keyword evidence="2" id="KW-1185">Reference proteome</keyword>
<name>A0A4P9Z1S6_9FUNG</name>
<evidence type="ECO:0000313" key="2">
    <source>
        <dbReference type="Proteomes" id="UP000278143"/>
    </source>
</evidence>
<accession>A0A4P9Z1S6</accession>
<evidence type="ECO:0000313" key="1">
    <source>
        <dbReference type="EMBL" id="RKP26447.1"/>
    </source>
</evidence>